<evidence type="ECO:0000256" key="1">
    <source>
        <dbReference type="SAM" id="MobiDB-lite"/>
    </source>
</evidence>
<name>A0A101JPQ5_9ACTN</name>
<evidence type="ECO:0000259" key="2">
    <source>
        <dbReference type="Pfam" id="PF13191"/>
    </source>
</evidence>
<dbReference type="RefSeq" id="WP_067695014.1">
    <property type="nucleotide sequence ID" value="NZ_LLZH01000234.1"/>
</dbReference>
<comment type="caution">
    <text evidence="3">The sequence shown here is derived from an EMBL/GenBank/DDBJ whole genome shotgun (WGS) entry which is preliminary data.</text>
</comment>
<dbReference type="Gene3D" id="2.40.10.120">
    <property type="match status" value="1"/>
</dbReference>
<gene>
    <name evidence="3" type="ORF">ADL15_23360</name>
</gene>
<keyword evidence="4" id="KW-1185">Reference proteome</keyword>
<feature type="domain" description="Orc1-like AAA ATPase" evidence="2">
    <location>
        <begin position="239"/>
        <end position="362"/>
    </location>
</feature>
<dbReference type="Pfam" id="PF13365">
    <property type="entry name" value="Trypsin_2"/>
    <property type="match status" value="1"/>
</dbReference>
<evidence type="ECO:0000313" key="3">
    <source>
        <dbReference type="EMBL" id="KUL30898.1"/>
    </source>
</evidence>
<dbReference type="SUPFAM" id="SSF52540">
    <property type="entry name" value="P-loop containing nucleoside triphosphate hydrolases"/>
    <property type="match status" value="1"/>
</dbReference>
<dbReference type="InterPro" id="IPR009003">
    <property type="entry name" value="Peptidase_S1_PA"/>
</dbReference>
<dbReference type="Proteomes" id="UP000053244">
    <property type="component" value="Unassembled WGS sequence"/>
</dbReference>
<organism evidence="3 4">
    <name type="scientific">Actinoplanes awajinensis subsp. mycoplanecinus</name>
    <dbReference type="NCBI Taxonomy" id="135947"/>
    <lineage>
        <taxon>Bacteria</taxon>
        <taxon>Bacillati</taxon>
        <taxon>Actinomycetota</taxon>
        <taxon>Actinomycetes</taxon>
        <taxon>Micromonosporales</taxon>
        <taxon>Micromonosporaceae</taxon>
        <taxon>Actinoplanes</taxon>
    </lineage>
</organism>
<dbReference type="InterPro" id="IPR041664">
    <property type="entry name" value="AAA_16"/>
</dbReference>
<proteinExistence type="predicted"/>
<dbReference type="InterPro" id="IPR027417">
    <property type="entry name" value="P-loop_NTPase"/>
</dbReference>
<sequence length="1445" mass="155928">MAGLAIGEVRIGGRARGTAFVVTDDLLLTCRHCVRDRPAGAAITVTFAPDLTGAVVLLQDDEDTDVALLGFRPPFRLPAGWSPVALGRDDDAPRESAVDVTGWPLDRITAVAARTLPCRVEQQSVIGAGTTVLQLYADQLIGGVRPRGFSGSPALARTPAGPVAVGVARWMQESDDDPETAVGGVVYATRVNDVTARWPALRPVSAPALDLAGDLQAPSRLAVEDFVTAQLRGPGGDLPFAGRDDDLAALDGWLAEPDAPPHHLVSGPAGIGKSTLLVRWAARIAARRDLHVVLVPISVRYETNEARETLLALVHRLSRVHQESYDRTMSAADARQSVRALLSRPAPTGTRIVVIVDALDEAAGWTPGPRLFPHHPGAGVRLLLSARHTGEHPDAAAWTTGELGLPAARTTTLSRLGAPAMAGLLRQALPDAPAADLDAAAARLWSLTDGEPVTVALHLQALPAEPGGRLAAWTANAARTPPGLAGFFAVWWKEQRTLWSGHGEGRVDDAERLLRILVIAEGPVTRADLLTLAGRLRQPLDAVRVDAALTVLSRFVLPGRTGGTVIVAHQVITDMLRDRLEQDGSTTEYRQAFVSWGVDTLDRLHTGDLSPGEVPTYLARHLAGHLTSQDTFHPYAPQLAGPLWRRVKDAAGDDIGAFRADVETVASHARRLDQQRRTRGEQPRLLPERVICAAEIAAEQRALGTGMSAGLAAALVRHGLWRPGRALGYLATTTHPGLSDRAYGVAALAPVIPVEDLPALEQLLDEAHRNTYSEELAAAISAWAVRLHELGHVAEALQAAFRLPDGHDSRRYVAIWTLTELIARMPDDLAAGALATVVREITESDQEHDDTYAIGHLTATLHPQRAERLGLTEPAAFLIGALDRYRQQGYGDTPFVYLNHLQHHAFVAAAPWMPQDQVSAIIRWVLFDRLGPDPAARMSRYEQEQVLLPGINYDGLLSVLPAADADEVATWVRAELTGANRLCCLAQLLPLLDPPARQDTAAEIAGAAPQDLKAFTDSLNKLIPAVPAMVRAGCTDLIVDLIERTGAETWLVAAAAEHLTLEQARDLMPIAAAATFHRSRKELLARRAATSPREAEAVLEEVHGGRTSEVSGELGWLLNTHLPAEHLDEPPEQPPLTAWWTAAYWGSSPDGGERRYPPGGPRLEPGSGSGPWFALCRLAAVTRRPPGDHRDAALAEIQARIGRLREIAAQRGPVYPFPPDSPWLAGSADGWTPFLVRLLAPDVRPLIRDLLFDGGYGDGVEGPEHNHGRGEFDDWAREALALTPLFSAKQLALLEERADTSGIDSGTLRAYVKAGLAVGYAHHGDRASAYRVLYTIGGPDPAELKQEVLAEVLYLLDPSEIVEWVAQVHRNLGTATLRGHAWGHLSCRLDELSDDQTWTLIDRWLTEHARGSRFDVLADVLLYRTAIARIAGRSECARLLTLINA</sequence>
<evidence type="ECO:0000313" key="4">
    <source>
        <dbReference type="Proteomes" id="UP000053244"/>
    </source>
</evidence>
<feature type="compositionally biased region" description="Basic and acidic residues" evidence="1">
    <location>
        <begin position="1093"/>
        <end position="1106"/>
    </location>
</feature>
<dbReference type="OrthoDB" id="3218567at2"/>
<dbReference type="Pfam" id="PF13191">
    <property type="entry name" value="AAA_16"/>
    <property type="match status" value="1"/>
</dbReference>
<feature type="region of interest" description="Disordered" evidence="1">
    <location>
        <begin position="1087"/>
        <end position="1106"/>
    </location>
</feature>
<dbReference type="EMBL" id="LLZH01000234">
    <property type="protein sequence ID" value="KUL30898.1"/>
    <property type="molecule type" value="Genomic_DNA"/>
</dbReference>
<dbReference type="Gene3D" id="3.40.50.300">
    <property type="entry name" value="P-loop containing nucleotide triphosphate hydrolases"/>
    <property type="match status" value="1"/>
</dbReference>
<reference evidence="3 4" key="1">
    <citation type="submission" date="2015-10" db="EMBL/GenBank/DDBJ databases">
        <authorList>
            <person name="Gilbert D.G."/>
        </authorList>
    </citation>
    <scope>NUCLEOTIDE SEQUENCE [LARGE SCALE GENOMIC DNA]</scope>
    <source>
        <strain evidence="3 4">NRRL B-16712</strain>
    </source>
</reference>
<accession>A0A101JPQ5</accession>
<dbReference type="SUPFAM" id="SSF50494">
    <property type="entry name" value="Trypsin-like serine proteases"/>
    <property type="match status" value="1"/>
</dbReference>
<protein>
    <recommendedName>
        <fullName evidence="2">Orc1-like AAA ATPase domain-containing protein</fullName>
    </recommendedName>
</protein>